<gene>
    <name evidence="2" type="ORF">E4021_01520</name>
</gene>
<dbReference type="Pfam" id="PF04371">
    <property type="entry name" value="PAD_porph"/>
    <property type="match status" value="1"/>
</dbReference>
<proteinExistence type="predicted"/>
<dbReference type="AlphaFoldDB" id="A0A4V3XLL5"/>
<keyword evidence="3" id="KW-1185">Reference proteome</keyword>
<organism evidence="2 3">
    <name type="scientific">Neolewinella litorea</name>
    <dbReference type="NCBI Taxonomy" id="2562452"/>
    <lineage>
        <taxon>Bacteria</taxon>
        <taxon>Pseudomonadati</taxon>
        <taxon>Bacteroidota</taxon>
        <taxon>Saprospiria</taxon>
        <taxon>Saprospirales</taxon>
        <taxon>Lewinellaceae</taxon>
        <taxon>Neolewinella</taxon>
    </lineage>
</organism>
<sequence length="333" mass="37096">MMRRLPAEWEPQQMVLFSFPRRAGDWGEVLDAASEAMIEAANAVQQVCPTQMVVGDREHYTRYADRYAGSVSFLPTDDCWIRDSGPITVVNGTPTLLDFTFNGWGGKFDARRDNELPERLHRELFPTAGYERIAAVLEGGSIESDGRGTLLTTSRCLLSDGRNDYKDKAEAADMLQRNLGAERVIWLDYGELLGDDTDAHIDTVARFLDPRTIAYVGPPPTSDPQHADFSAMKRQLESQANDYQLVELPWAGQVSSRLDGHRLPASYANFLISNGTIFVPTYGTEADQSALDILADHGSYRVVGVNCLPFVEQHGALHCLTMHIPDWKQLTKS</sequence>
<dbReference type="Proteomes" id="UP000308528">
    <property type="component" value="Unassembled WGS sequence"/>
</dbReference>
<dbReference type="GO" id="GO:0047632">
    <property type="term" value="F:agmatine deiminase activity"/>
    <property type="evidence" value="ECO:0007669"/>
    <property type="project" value="TreeGrafter"/>
</dbReference>
<reference evidence="2 3" key="1">
    <citation type="submission" date="2019-04" db="EMBL/GenBank/DDBJ databases">
        <title>Lewinella litorea sp. nov., isolated from a marine sand.</title>
        <authorList>
            <person name="Yoon J.-H."/>
        </authorList>
    </citation>
    <scope>NUCLEOTIDE SEQUENCE [LARGE SCALE GENOMIC DNA]</scope>
    <source>
        <strain evidence="2 3">HSMS-39</strain>
    </source>
</reference>
<evidence type="ECO:0000313" key="3">
    <source>
        <dbReference type="Proteomes" id="UP000308528"/>
    </source>
</evidence>
<dbReference type="GO" id="GO:0004668">
    <property type="term" value="F:protein-arginine deiminase activity"/>
    <property type="evidence" value="ECO:0007669"/>
    <property type="project" value="InterPro"/>
</dbReference>
<dbReference type="EMBL" id="SRSF01000001">
    <property type="protein sequence ID" value="THH41303.1"/>
    <property type="molecule type" value="Genomic_DNA"/>
</dbReference>
<dbReference type="GO" id="GO:0009446">
    <property type="term" value="P:putrescine biosynthetic process"/>
    <property type="evidence" value="ECO:0007669"/>
    <property type="project" value="InterPro"/>
</dbReference>
<dbReference type="OrthoDB" id="9808013at2"/>
<comment type="caution">
    <text evidence="2">The sequence shown here is derived from an EMBL/GenBank/DDBJ whole genome shotgun (WGS) entry which is preliminary data.</text>
</comment>
<evidence type="ECO:0000313" key="2">
    <source>
        <dbReference type="EMBL" id="THH41303.1"/>
    </source>
</evidence>
<dbReference type="InterPro" id="IPR007466">
    <property type="entry name" value="Peptidyl-Arg-deiminase_porph"/>
</dbReference>
<keyword evidence="1" id="KW-0378">Hydrolase</keyword>
<dbReference type="PANTHER" id="PTHR31377:SF0">
    <property type="entry name" value="AGMATINE DEIMINASE-RELATED"/>
    <property type="match status" value="1"/>
</dbReference>
<accession>A0A4V3XLL5</accession>
<dbReference type="Gene3D" id="3.75.10.10">
    <property type="entry name" value="L-arginine/glycine Amidinotransferase, Chain A"/>
    <property type="match status" value="1"/>
</dbReference>
<dbReference type="PANTHER" id="PTHR31377">
    <property type="entry name" value="AGMATINE DEIMINASE-RELATED"/>
    <property type="match status" value="1"/>
</dbReference>
<evidence type="ECO:0000256" key="1">
    <source>
        <dbReference type="ARBA" id="ARBA00022801"/>
    </source>
</evidence>
<protein>
    <submittedName>
        <fullName evidence="2">Agmatine deiminase family protein</fullName>
    </submittedName>
</protein>
<dbReference type="SUPFAM" id="SSF55909">
    <property type="entry name" value="Pentein"/>
    <property type="match status" value="1"/>
</dbReference>
<name>A0A4V3XLL5_9BACT</name>